<dbReference type="EMBL" id="CAJNIZ010045607">
    <property type="protein sequence ID" value="CAE7724826.1"/>
    <property type="molecule type" value="Genomic_DNA"/>
</dbReference>
<evidence type="ECO:0000256" key="1">
    <source>
        <dbReference type="ARBA" id="ARBA00022737"/>
    </source>
</evidence>
<feature type="repeat" description="TPR" evidence="3">
    <location>
        <begin position="218"/>
        <end position="251"/>
    </location>
</feature>
<feature type="domain" description="Serine/threonine-protein kinase BSK1-like TPR repeats" evidence="4">
    <location>
        <begin position="147"/>
        <end position="220"/>
    </location>
</feature>
<dbReference type="OrthoDB" id="2423701at2759"/>
<gene>
    <name evidence="5" type="primary">HOP2</name>
    <name evidence="5" type="ORF">SPIL2461_LOCUS20717</name>
</gene>
<dbReference type="SUPFAM" id="SSF48452">
    <property type="entry name" value="TPR-like"/>
    <property type="match status" value="1"/>
</dbReference>
<dbReference type="Pfam" id="PF25575">
    <property type="entry name" value="TPR_BSK1_C"/>
    <property type="match status" value="1"/>
</dbReference>
<dbReference type="InterPro" id="IPR019734">
    <property type="entry name" value="TPR_rpt"/>
</dbReference>
<reference evidence="5" key="1">
    <citation type="submission" date="2021-02" db="EMBL/GenBank/DDBJ databases">
        <authorList>
            <person name="Dougan E. K."/>
            <person name="Rhodes N."/>
            <person name="Thang M."/>
            <person name="Chan C."/>
        </authorList>
    </citation>
    <scope>NUCLEOTIDE SEQUENCE</scope>
</reference>
<dbReference type="InterPro" id="IPR058209">
    <property type="entry name" value="TPR_BSK1_C"/>
</dbReference>
<evidence type="ECO:0000256" key="2">
    <source>
        <dbReference type="ARBA" id="ARBA00022803"/>
    </source>
</evidence>
<proteinExistence type="predicted"/>
<dbReference type="AlphaFoldDB" id="A0A812X9F6"/>
<dbReference type="Gene3D" id="1.25.40.10">
    <property type="entry name" value="Tetratricopeptide repeat domain"/>
    <property type="match status" value="1"/>
</dbReference>
<name>A0A812X9F6_SYMPI</name>
<dbReference type="PANTHER" id="PTHR22904:SF523">
    <property type="entry name" value="STRESS-INDUCED-PHOSPHOPROTEIN 1"/>
    <property type="match status" value="1"/>
</dbReference>
<keyword evidence="1" id="KW-0677">Repeat</keyword>
<dbReference type="PANTHER" id="PTHR22904">
    <property type="entry name" value="TPR REPEAT CONTAINING PROTEIN"/>
    <property type="match status" value="1"/>
</dbReference>
<organism evidence="5 6">
    <name type="scientific">Symbiodinium pilosum</name>
    <name type="common">Dinoflagellate</name>
    <dbReference type="NCBI Taxonomy" id="2952"/>
    <lineage>
        <taxon>Eukaryota</taxon>
        <taxon>Sar</taxon>
        <taxon>Alveolata</taxon>
        <taxon>Dinophyceae</taxon>
        <taxon>Suessiales</taxon>
        <taxon>Symbiodiniaceae</taxon>
        <taxon>Symbiodinium</taxon>
    </lineage>
</organism>
<comment type="caution">
    <text evidence="5">The sequence shown here is derived from an EMBL/GenBank/DDBJ whole genome shotgun (WGS) entry which is preliminary data.</text>
</comment>
<accession>A0A812X9F6</accession>
<dbReference type="SMART" id="SM00028">
    <property type="entry name" value="TPR"/>
    <property type="match status" value="2"/>
</dbReference>
<keyword evidence="6" id="KW-1185">Reference proteome</keyword>
<keyword evidence="2 3" id="KW-0802">TPR repeat</keyword>
<sequence>MSVADLHRLVHRATPRVEDVRAPDRMDFIRREHGHLPLREVVDALDALEFSFASFLRRFREVTAEEPPQPEFNDSEACVLSKEEQLKRYAEKPAPPEKSDDTCVHQLHRLLEGLHVLYPRSPPDVAQEAAPHEEWASSPATDWKEVAADEKAKGSNAFKQKDFRSAINHYTQAIKASPKEAELHTLYSNRSAARLQVAEAEAALADARLCVQLAPSWPKSRFREGSALRQVGRFDEAVDAFMAGQRLEPENKDWEKEVEKTQQALEATPTAQVQQLIMQLLPDILATWLRAGDPDGILQSTARSRI</sequence>
<evidence type="ECO:0000259" key="4">
    <source>
        <dbReference type="Pfam" id="PF25575"/>
    </source>
</evidence>
<evidence type="ECO:0000313" key="5">
    <source>
        <dbReference type="EMBL" id="CAE7724826.1"/>
    </source>
</evidence>
<evidence type="ECO:0000256" key="3">
    <source>
        <dbReference type="PROSITE-ProRule" id="PRU00339"/>
    </source>
</evidence>
<dbReference type="GO" id="GO:0051879">
    <property type="term" value="F:Hsp90 protein binding"/>
    <property type="evidence" value="ECO:0007669"/>
    <property type="project" value="TreeGrafter"/>
</dbReference>
<dbReference type="InterPro" id="IPR011990">
    <property type="entry name" value="TPR-like_helical_dom_sf"/>
</dbReference>
<protein>
    <submittedName>
        <fullName evidence="5">HOP2 protein</fullName>
    </submittedName>
</protein>
<evidence type="ECO:0000313" key="6">
    <source>
        <dbReference type="Proteomes" id="UP000649617"/>
    </source>
</evidence>
<dbReference type="Proteomes" id="UP000649617">
    <property type="component" value="Unassembled WGS sequence"/>
</dbReference>
<dbReference type="PROSITE" id="PS50005">
    <property type="entry name" value="TPR"/>
    <property type="match status" value="1"/>
</dbReference>